<keyword evidence="2" id="KW-1185">Reference proteome</keyword>
<name>A0ABQ2UGF2_9PSEU</name>
<sequence length="95" mass="9577">MTVSSQYAGTSWIGGGAEKGVCGNVTVPPGRRTASTDSIFAPAGAVTGTAAQEGLLADAGASGAKPVRSRVVANSFVSLTWRDARCGRRVVAPVR</sequence>
<comment type="caution">
    <text evidence="1">The sequence shown here is derived from an EMBL/GenBank/DDBJ whole genome shotgun (WGS) entry which is preliminary data.</text>
</comment>
<dbReference type="EMBL" id="BMRE01000008">
    <property type="protein sequence ID" value="GGU32750.1"/>
    <property type="molecule type" value="Genomic_DNA"/>
</dbReference>
<dbReference type="Proteomes" id="UP000649573">
    <property type="component" value="Unassembled WGS sequence"/>
</dbReference>
<protein>
    <submittedName>
        <fullName evidence="1">Uncharacterized protein</fullName>
    </submittedName>
</protein>
<organism evidence="1 2">
    <name type="scientific">Lentzea flava</name>
    <dbReference type="NCBI Taxonomy" id="103732"/>
    <lineage>
        <taxon>Bacteria</taxon>
        <taxon>Bacillati</taxon>
        <taxon>Actinomycetota</taxon>
        <taxon>Actinomycetes</taxon>
        <taxon>Pseudonocardiales</taxon>
        <taxon>Pseudonocardiaceae</taxon>
        <taxon>Lentzea</taxon>
    </lineage>
</organism>
<accession>A0ABQ2UGF2</accession>
<evidence type="ECO:0000313" key="2">
    <source>
        <dbReference type="Proteomes" id="UP000649573"/>
    </source>
</evidence>
<gene>
    <name evidence="1" type="ORF">GCM10010178_26240</name>
</gene>
<proteinExistence type="predicted"/>
<reference evidence="2" key="1">
    <citation type="journal article" date="2019" name="Int. J. Syst. Evol. Microbiol.">
        <title>The Global Catalogue of Microorganisms (GCM) 10K type strain sequencing project: providing services to taxonomists for standard genome sequencing and annotation.</title>
        <authorList>
            <consortium name="The Broad Institute Genomics Platform"/>
            <consortium name="The Broad Institute Genome Sequencing Center for Infectious Disease"/>
            <person name="Wu L."/>
            <person name="Ma J."/>
        </authorList>
    </citation>
    <scope>NUCLEOTIDE SEQUENCE [LARGE SCALE GENOMIC DNA]</scope>
    <source>
        <strain evidence="2">JCM 3296</strain>
    </source>
</reference>
<evidence type="ECO:0000313" key="1">
    <source>
        <dbReference type="EMBL" id="GGU32750.1"/>
    </source>
</evidence>